<dbReference type="Gene3D" id="3.40.50.2300">
    <property type="match status" value="2"/>
</dbReference>
<dbReference type="InterPro" id="IPR000843">
    <property type="entry name" value="HTH_LacI"/>
</dbReference>
<dbReference type="Proteomes" id="UP000318478">
    <property type="component" value="Unassembled WGS sequence"/>
</dbReference>
<dbReference type="GO" id="GO:0003700">
    <property type="term" value="F:DNA-binding transcription factor activity"/>
    <property type="evidence" value="ECO:0007669"/>
    <property type="project" value="TreeGrafter"/>
</dbReference>
<evidence type="ECO:0000313" key="5">
    <source>
        <dbReference type="EMBL" id="TWT78463.1"/>
    </source>
</evidence>
<dbReference type="PANTHER" id="PTHR30146:SF109">
    <property type="entry name" value="HTH-TYPE TRANSCRIPTIONAL REGULATOR GALS"/>
    <property type="match status" value="1"/>
</dbReference>
<dbReference type="SUPFAM" id="SSF53822">
    <property type="entry name" value="Periplasmic binding protein-like I"/>
    <property type="match status" value="1"/>
</dbReference>
<dbReference type="Pfam" id="PF00356">
    <property type="entry name" value="LacI"/>
    <property type="match status" value="1"/>
</dbReference>
<dbReference type="CDD" id="cd06267">
    <property type="entry name" value="PBP1_LacI_sugar_binding-like"/>
    <property type="match status" value="1"/>
</dbReference>
<dbReference type="SUPFAM" id="SSF47413">
    <property type="entry name" value="lambda repressor-like DNA-binding domains"/>
    <property type="match status" value="1"/>
</dbReference>
<dbReference type="RefSeq" id="WP_146584944.1">
    <property type="nucleotide sequence ID" value="NZ_SJPO01000002.1"/>
</dbReference>
<accession>A0A5C5YUZ5</accession>
<evidence type="ECO:0000256" key="1">
    <source>
        <dbReference type="ARBA" id="ARBA00023015"/>
    </source>
</evidence>
<name>A0A5C5YUZ5_9BACT</name>
<dbReference type="OrthoDB" id="269117at2"/>
<keyword evidence="6" id="KW-1185">Reference proteome</keyword>
<dbReference type="PRINTS" id="PR00036">
    <property type="entry name" value="HTHLACI"/>
</dbReference>
<dbReference type="InterPro" id="IPR046335">
    <property type="entry name" value="LacI/GalR-like_sensor"/>
</dbReference>
<dbReference type="CDD" id="cd01392">
    <property type="entry name" value="HTH_LacI"/>
    <property type="match status" value="1"/>
</dbReference>
<dbReference type="PROSITE" id="PS00356">
    <property type="entry name" value="HTH_LACI_1"/>
    <property type="match status" value="1"/>
</dbReference>
<dbReference type="InterPro" id="IPR028082">
    <property type="entry name" value="Peripla_BP_I"/>
</dbReference>
<dbReference type="PANTHER" id="PTHR30146">
    <property type="entry name" value="LACI-RELATED TRANSCRIPTIONAL REPRESSOR"/>
    <property type="match status" value="1"/>
</dbReference>
<protein>
    <submittedName>
        <fullName evidence="5">Catabolite control protein A</fullName>
    </submittedName>
</protein>
<dbReference type="AlphaFoldDB" id="A0A5C5YUZ5"/>
<evidence type="ECO:0000313" key="6">
    <source>
        <dbReference type="Proteomes" id="UP000318478"/>
    </source>
</evidence>
<sequence>MPASIEDVAKLAKVSISTVSRVLNRRNVVNPNTRERVEKAIRELGYRPNVFARGLMLRKSNIIGLVLPDLHGEFYSEIIRGANEKTRQLGYHLMVSAAIESDDSHDIVSAVSNQGIVDGLIAMVSETNAGIADAISTIDVPLVVLDGDVQGVRHDCVVINQNEGAAAMMAHLIKIRPGKPIIFVGGNETNLDTIDRLHAYRSAVEQAGGEVSAGDIFHLDYDYQTAFDLGVEMVGKWAKQNASVFAANDEMAAGIIDAAIDAGLSVPAQLPVVGFDDTRIAQLTRPRLTTVHVPMAIMGAAAVELLLQRIEDPKRPATKITLQSELIVRESCGASPALHQPILREIS</sequence>
<evidence type="ECO:0000256" key="2">
    <source>
        <dbReference type="ARBA" id="ARBA00023125"/>
    </source>
</evidence>
<comment type="caution">
    <text evidence="5">The sequence shown here is derived from an EMBL/GenBank/DDBJ whole genome shotgun (WGS) entry which is preliminary data.</text>
</comment>
<evidence type="ECO:0000256" key="3">
    <source>
        <dbReference type="ARBA" id="ARBA00023163"/>
    </source>
</evidence>
<reference evidence="5 6" key="1">
    <citation type="submission" date="2019-02" db="EMBL/GenBank/DDBJ databases">
        <title>Deep-cultivation of Planctomycetes and their phenomic and genomic characterization uncovers novel biology.</title>
        <authorList>
            <person name="Wiegand S."/>
            <person name="Jogler M."/>
            <person name="Boedeker C."/>
            <person name="Pinto D."/>
            <person name="Vollmers J."/>
            <person name="Rivas-Marin E."/>
            <person name="Kohn T."/>
            <person name="Peeters S.H."/>
            <person name="Heuer A."/>
            <person name="Rast P."/>
            <person name="Oberbeckmann S."/>
            <person name="Bunk B."/>
            <person name="Jeske O."/>
            <person name="Meyerdierks A."/>
            <person name="Storesund J.E."/>
            <person name="Kallscheuer N."/>
            <person name="Luecker S."/>
            <person name="Lage O.M."/>
            <person name="Pohl T."/>
            <person name="Merkel B.J."/>
            <person name="Hornburger P."/>
            <person name="Mueller R.-W."/>
            <person name="Bruemmer F."/>
            <person name="Labrenz M."/>
            <person name="Spormann A.M."/>
            <person name="Op Den Camp H."/>
            <person name="Overmann J."/>
            <person name="Amann R."/>
            <person name="Jetten M.S.M."/>
            <person name="Mascher T."/>
            <person name="Medema M.H."/>
            <person name="Devos D.P."/>
            <person name="Kaster A.-K."/>
            <person name="Ovreas L."/>
            <person name="Rohde M."/>
            <person name="Galperin M.Y."/>
            <person name="Jogler C."/>
        </authorList>
    </citation>
    <scope>NUCLEOTIDE SEQUENCE [LARGE SCALE GENOMIC DNA]</scope>
    <source>
        <strain evidence="5 6">Pla123a</strain>
    </source>
</reference>
<proteinExistence type="predicted"/>
<dbReference type="InterPro" id="IPR010982">
    <property type="entry name" value="Lambda_DNA-bd_dom_sf"/>
</dbReference>
<keyword evidence="3" id="KW-0804">Transcription</keyword>
<dbReference type="Pfam" id="PF13377">
    <property type="entry name" value="Peripla_BP_3"/>
    <property type="match status" value="1"/>
</dbReference>
<gene>
    <name evidence="5" type="primary">ccpA_1</name>
    <name evidence="5" type="ORF">Pla123a_12550</name>
</gene>
<organism evidence="5 6">
    <name type="scientific">Posidoniimonas polymericola</name>
    <dbReference type="NCBI Taxonomy" id="2528002"/>
    <lineage>
        <taxon>Bacteria</taxon>
        <taxon>Pseudomonadati</taxon>
        <taxon>Planctomycetota</taxon>
        <taxon>Planctomycetia</taxon>
        <taxon>Pirellulales</taxon>
        <taxon>Lacipirellulaceae</taxon>
        <taxon>Posidoniimonas</taxon>
    </lineage>
</organism>
<dbReference type="GO" id="GO:0000976">
    <property type="term" value="F:transcription cis-regulatory region binding"/>
    <property type="evidence" value="ECO:0007669"/>
    <property type="project" value="TreeGrafter"/>
</dbReference>
<dbReference type="PROSITE" id="PS50932">
    <property type="entry name" value="HTH_LACI_2"/>
    <property type="match status" value="1"/>
</dbReference>
<dbReference type="EMBL" id="SJPO01000002">
    <property type="protein sequence ID" value="TWT78463.1"/>
    <property type="molecule type" value="Genomic_DNA"/>
</dbReference>
<feature type="domain" description="HTH lacI-type" evidence="4">
    <location>
        <begin position="3"/>
        <end position="57"/>
    </location>
</feature>
<keyword evidence="1" id="KW-0805">Transcription regulation</keyword>
<dbReference type="SMART" id="SM00354">
    <property type="entry name" value="HTH_LACI"/>
    <property type="match status" value="1"/>
</dbReference>
<keyword evidence="2" id="KW-0238">DNA-binding</keyword>
<evidence type="ECO:0000259" key="4">
    <source>
        <dbReference type="PROSITE" id="PS50932"/>
    </source>
</evidence>
<dbReference type="Gene3D" id="1.10.260.40">
    <property type="entry name" value="lambda repressor-like DNA-binding domains"/>
    <property type="match status" value="1"/>
</dbReference>